<accession>W4K3B8</accession>
<dbReference type="AlphaFoldDB" id="W4K3B8"/>
<organism evidence="7 8">
    <name type="scientific">Heterobasidion irregulare (strain TC 32-1)</name>
    <dbReference type="NCBI Taxonomy" id="747525"/>
    <lineage>
        <taxon>Eukaryota</taxon>
        <taxon>Fungi</taxon>
        <taxon>Dikarya</taxon>
        <taxon>Basidiomycota</taxon>
        <taxon>Agaricomycotina</taxon>
        <taxon>Agaricomycetes</taxon>
        <taxon>Russulales</taxon>
        <taxon>Bondarzewiaceae</taxon>
        <taxon>Heterobasidion</taxon>
        <taxon>Heterobasidion annosum species complex</taxon>
    </lineage>
</organism>
<dbReference type="Pfam" id="PF00067">
    <property type="entry name" value="p450"/>
    <property type="match status" value="2"/>
</dbReference>
<dbReference type="InterPro" id="IPR036396">
    <property type="entry name" value="Cyt_P450_sf"/>
</dbReference>
<keyword evidence="6 7" id="KW-0503">Monooxygenase</keyword>
<dbReference type="GO" id="GO:0020037">
    <property type="term" value="F:heme binding"/>
    <property type="evidence" value="ECO:0007669"/>
    <property type="project" value="InterPro"/>
</dbReference>
<keyword evidence="4 6" id="KW-0560">Oxidoreductase</keyword>
<keyword evidence="5 6" id="KW-0408">Iron</keyword>
<dbReference type="Proteomes" id="UP000030671">
    <property type="component" value="Unassembled WGS sequence"/>
</dbReference>
<dbReference type="GO" id="GO:0016705">
    <property type="term" value="F:oxidoreductase activity, acting on paired donors, with incorporation or reduction of molecular oxygen"/>
    <property type="evidence" value="ECO:0007669"/>
    <property type="project" value="InterPro"/>
</dbReference>
<dbReference type="GeneID" id="20670866"/>
<dbReference type="InterPro" id="IPR001128">
    <property type="entry name" value="Cyt_P450"/>
</dbReference>
<comment type="cofactor">
    <cofactor evidence="1">
        <name>heme</name>
        <dbReference type="ChEBI" id="CHEBI:30413"/>
    </cofactor>
</comment>
<evidence type="ECO:0000256" key="2">
    <source>
        <dbReference type="ARBA" id="ARBA00010617"/>
    </source>
</evidence>
<evidence type="ECO:0000256" key="3">
    <source>
        <dbReference type="ARBA" id="ARBA00022723"/>
    </source>
</evidence>
<dbReference type="PANTHER" id="PTHR46206">
    <property type="entry name" value="CYTOCHROME P450"/>
    <property type="match status" value="1"/>
</dbReference>
<protein>
    <submittedName>
        <fullName evidence="7">Cytochrome P450 monooxygenase 81</fullName>
    </submittedName>
</protein>
<evidence type="ECO:0000256" key="1">
    <source>
        <dbReference type="ARBA" id="ARBA00001971"/>
    </source>
</evidence>
<dbReference type="Gene3D" id="1.10.630.10">
    <property type="entry name" value="Cytochrome P450"/>
    <property type="match status" value="2"/>
</dbReference>
<dbReference type="EMBL" id="KI925460">
    <property type="protein sequence ID" value="ETW79825.1"/>
    <property type="molecule type" value="Genomic_DNA"/>
</dbReference>
<dbReference type="InParanoid" id="W4K3B8"/>
<proteinExistence type="inferred from homology"/>
<dbReference type="CDD" id="cd11041">
    <property type="entry name" value="CYP503A1-like"/>
    <property type="match status" value="1"/>
</dbReference>
<keyword evidence="3 6" id="KW-0479">Metal-binding</keyword>
<evidence type="ECO:0000313" key="8">
    <source>
        <dbReference type="Proteomes" id="UP000030671"/>
    </source>
</evidence>
<comment type="similarity">
    <text evidence="2 6">Belongs to the cytochrome P450 family.</text>
</comment>
<sequence>MYVTASPFTSRVRSFIPLHSSMPSPQSATQILSYITAVRYLFDGRKLTQEGYDKYKGGVFKIAMLDHWEVIASGPRAIEDISKAPTDTLSLLDAVQRTAEVDYTLVPEIRRDLYHIHIIRSRLTRGLNALFSDVREEVISAFNGLVPVTDEWVPYPAQETVMQIVSWASNRVFVGLLKCRDADFCALNVDFTIAVVKAVLVLNRFPDLMKSLASRLLTSIPSARAIHHLAPIIEERRAKQLALGDSWDDKPGQEQSVRNLAIRILTVNFTAIDTSSMSFTQTLYHFAANPEYACVLREEIESAVAEDGWTKHARERFSRAHRCRHTTILNCMPIPTSSIPGASPACANHTNSDDDLSALVRAKLQIVFTSTDFLFFGHGKHACPGRFFAAHEIKAMLAHVVVAYDVKFENGAADFPPNVFIGSASLPGKGQVIFRKRQVSDELTLAFLEK</sequence>
<dbReference type="RefSeq" id="XP_009548370.1">
    <property type="nucleotide sequence ID" value="XM_009550075.1"/>
</dbReference>
<name>W4K3B8_HETIT</name>
<dbReference type="OrthoDB" id="1844152at2759"/>
<dbReference type="GO" id="GO:0005506">
    <property type="term" value="F:iron ion binding"/>
    <property type="evidence" value="ECO:0007669"/>
    <property type="project" value="InterPro"/>
</dbReference>
<dbReference type="KEGG" id="hir:HETIRDRAFT_322517"/>
<evidence type="ECO:0000256" key="5">
    <source>
        <dbReference type="ARBA" id="ARBA00023004"/>
    </source>
</evidence>
<evidence type="ECO:0000313" key="7">
    <source>
        <dbReference type="EMBL" id="ETW79825.1"/>
    </source>
</evidence>
<dbReference type="PROSITE" id="PS00086">
    <property type="entry name" value="CYTOCHROME_P450"/>
    <property type="match status" value="1"/>
</dbReference>
<dbReference type="InterPro" id="IPR017972">
    <property type="entry name" value="Cyt_P450_CS"/>
</dbReference>
<reference evidence="7 8" key="1">
    <citation type="journal article" date="2012" name="New Phytol.">
        <title>Insight into trade-off between wood decay and parasitism from the genome of a fungal forest pathogen.</title>
        <authorList>
            <person name="Olson A."/>
            <person name="Aerts A."/>
            <person name="Asiegbu F."/>
            <person name="Belbahri L."/>
            <person name="Bouzid O."/>
            <person name="Broberg A."/>
            <person name="Canback B."/>
            <person name="Coutinho P.M."/>
            <person name="Cullen D."/>
            <person name="Dalman K."/>
            <person name="Deflorio G."/>
            <person name="van Diepen L.T."/>
            <person name="Dunand C."/>
            <person name="Duplessis S."/>
            <person name="Durling M."/>
            <person name="Gonthier P."/>
            <person name="Grimwood J."/>
            <person name="Fossdal C.G."/>
            <person name="Hansson D."/>
            <person name="Henrissat B."/>
            <person name="Hietala A."/>
            <person name="Himmelstrand K."/>
            <person name="Hoffmeister D."/>
            <person name="Hogberg N."/>
            <person name="James T.Y."/>
            <person name="Karlsson M."/>
            <person name="Kohler A."/>
            <person name="Kues U."/>
            <person name="Lee Y.H."/>
            <person name="Lin Y.C."/>
            <person name="Lind M."/>
            <person name="Lindquist E."/>
            <person name="Lombard V."/>
            <person name="Lucas S."/>
            <person name="Lunden K."/>
            <person name="Morin E."/>
            <person name="Murat C."/>
            <person name="Park J."/>
            <person name="Raffaello T."/>
            <person name="Rouze P."/>
            <person name="Salamov A."/>
            <person name="Schmutz J."/>
            <person name="Solheim H."/>
            <person name="Stahlberg J."/>
            <person name="Velez H."/>
            <person name="de Vries R.P."/>
            <person name="Wiebenga A."/>
            <person name="Woodward S."/>
            <person name="Yakovlev I."/>
            <person name="Garbelotto M."/>
            <person name="Martin F."/>
            <person name="Grigoriev I.V."/>
            <person name="Stenlid J."/>
        </authorList>
    </citation>
    <scope>NUCLEOTIDE SEQUENCE [LARGE SCALE GENOMIC DNA]</scope>
    <source>
        <strain evidence="7 8">TC 32-1</strain>
    </source>
</reference>
<keyword evidence="8" id="KW-1185">Reference proteome</keyword>
<dbReference type="HOGENOM" id="CLU_022195_0_2_1"/>
<evidence type="ECO:0000256" key="4">
    <source>
        <dbReference type="ARBA" id="ARBA00023002"/>
    </source>
</evidence>
<dbReference type="eggNOG" id="KOG0157">
    <property type="taxonomic scope" value="Eukaryota"/>
</dbReference>
<evidence type="ECO:0000256" key="6">
    <source>
        <dbReference type="RuleBase" id="RU000461"/>
    </source>
</evidence>
<dbReference type="SUPFAM" id="SSF48264">
    <property type="entry name" value="Cytochrome P450"/>
    <property type="match status" value="1"/>
</dbReference>
<dbReference type="GO" id="GO:0004497">
    <property type="term" value="F:monooxygenase activity"/>
    <property type="evidence" value="ECO:0007669"/>
    <property type="project" value="UniProtKB-KW"/>
</dbReference>
<gene>
    <name evidence="7" type="primary">cyp81</name>
    <name evidence="7" type="ORF">HETIRDRAFT_322517</name>
</gene>
<keyword evidence="6" id="KW-0349">Heme</keyword>